<feature type="transmembrane region" description="Helical" evidence="6">
    <location>
        <begin position="113"/>
        <end position="135"/>
    </location>
</feature>
<reference evidence="8" key="1">
    <citation type="submission" date="2017-09" db="EMBL/GenBank/DDBJ databases">
        <title>Depth-based differentiation of microbial function through sediment-hosted aquifers and enrichment of novel symbionts in the deep terrestrial subsurface.</title>
        <authorList>
            <person name="Probst A.J."/>
            <person name="Ladd B."/>
            <person name="Jarett J.K."/>
            <person name="Geller-Mcgrath D.E."/>
            <person name="Sieber C.M.K."/>
            <person name="Emerson J.B."/>
            <person name="Anantharaman K."/>
            <person name="Thomas B.C."/>
            <person name="Malmstrom R."/>
            <person name="Stieglmeier M."/>
            <person name="Klingl A."/>
            <person name="Woyke T."/>
            <person name="Ryan C.M."/>
            <person name="Banfield J.F."/>
        </authorList>
    </citation>
    <scope>NUCLEOTIDE SEQUENCE [LARGE SCALE GENOMIC DNA]</scope>
</reference>
<evidence type="ECO:0000313" key="8">
    <source>
        <dbReference type="Proteomes" id="UP000231569"/>
    </source>
</evidence>
<accession>A0A2M8KVL9</accession>
<dbReference type="Pfam" id="PF01943">
    <property type="entry name" value="Polysacc_synt"/>
    <property type="match status" value="1"/>
</dbReference>
<evidence type="ECO:0000256" key="6">
    <source>
        <dbReference type="SAM" id="Phobius"/>
    </source>
</evidence>
<dbReference type="InterPro" id="IPR050833">
    <property type="entry name" value="Poly_Biosynth_Transport"/>
</dbReference>
<organism evidence="7 8">
    <name type="scientific">Candidatus Roizmanbacteria bacterium CG10_big_fil_rev_8_21_14_0_10_45_7</name>
    <dbReference type="NCBI Taxonomy" id="1974854"/>
    <lineage>
        <taxon>Bacteria</taxon>
        <taxon>Candidatus Roizmaniibacteriota</taxon>
    </lineage>
</organism>
<feature type="transmembrane region" description="Helical" evidence="6">
    <location>
        <begin position="168"/>
        <end position="188"/>
    </location>
</feature>
<evidence type="ECO:0000256" key="2">
    <source>
        <dbReference type="ARBA" id="ARBA00022475"/>
    </source>
</evidence>
<keyword evidence="4 6" id="KW-1133">Transmembrane helix</keyword>
<name>A0A2M8KVL9_9BACT</name>
<feature type="transmembrane region" description="Helical" evidence="6">
    <location>
        <begin position="45"/>
        <end position="66"/>
    </location>
</feature>
<protein>
    <recommendedName>
        <fullName evidence="9">Polysaccharide biosynthesis protein C-terminal domain-containing protein</fullName>
    </recommendedName>
</protein>
<dbReference type="GO" id="GO:0005886">
    <property type="term" value="C:plasma membrane"/>
    <property type="evidence" value="ECO:0007669"/>
    <property type="project" value="UniProtKB-SubCell"/>
</dbReference>
<feature type="transmembrane region" description="Helical" evidence="6">
    <location>
        <begin position="12"/>
        <end position="33"/>
    </location>
</feature>
<dbReference type="Proteomes" id="UP000231569">
    <property type="component" value="Unassembled WGS sequence"/>
</dbReference>
<evidence type="ECO:0000313" key="7">
    <source>
        <dbReference type="EMBL" id="PJE63956.1"/>
    </source>
</evidence>
<dbReference type="PANTHER" id="PTHR30250:SF11">
    <property type="entry name" value="O-ANTIGEN TRANSPORTER-RELATED"/>
    <property type="match status" value="1"/>
</dbReference>
<sequence>MSLKTTVITNTLVQFFGRFASSILGFITTIILARSLGVEDYGSYAKIYALATFFYLLVDFGLNAIYIRKERDDTTRIHTLTSIRTLLFLLCCTIVIVFFAVSGQRIFNLQEQLLTGIALMTVLLFGYITSCNMVFQLTHRYDRSVLASMVGGSIGVGLLLLLPHTVGYAVSSIAAGYAITTVLCYRFAHQ</sequence>
<keyword evidence="3 6" id="KW-0812">Transmembrane</keyword>
<keyword evidence="5 6" id="KW-0472">Membrane</keyword>
<proteinExistence type="predicted"/>
<feature type="non-terminal residue" evidence="7">
    <location>
        <position position="190"/>
    </location>
</feature>
<feature type="transmembrane region" description="Helical" evidence="6">
    <location>
        <begin position="86"/>
        <end position="107"/>
    </location>
</feature>
<dbReference type="InterPro" id="IPR002797">
    <property type="entry name" value="Polysacc_synth"/>
</dbReference>
<dbReference type="PANTHER" id="PTHR30250">
    <property type="entry name" value="PST FAMILY PREDICTED COLANIC ACID TRANSPORTER"/>
    <property type="match status" value="1"/>
</dbReference>
<comment type="caution">
    <text evidence="7">The sequence shown here is derived from an EMBL/GenBank/DDBJ whole genome shotgun (WGS) entry which is preliminary data.</text>
</comment>
<comment type="subcellular location">
    <subcellularLocation>
        <location evidence="1">Cell membrane</location>
        <topology evidence="1">Multi-pass membrane protein</topology>
    </subcellularLocation>
</comment>
<evidence type="ECO:0000256" key="1">
    <source>
        <dbReference type="ARBA" id="ARBA00004651"/>
    </source>
</evidence>
<keyword evidence="2" id="KW-1003">Cell membrane</keyword>
<dbReference type="EMBL" id="PFEE01000009">
    <property type="protein sequence ID" value="PJE63956.1"/>
    <property type="molecule type" value="Genomic_DNA"/>
</dbReference>
<gene>
    <name evidence="7" type="ORF">COU89_00510</name>
</gene>
<feature type="transmembrane region" description="Helical" evidence="6">
    <location>
        <begin position="144"/>
        <end position="162"/>
    </location>
</feature>
<evidence type="ECO:0000256" key="4">
    <source>
        <dbReference type="ARBA" id="ARBA00022989"/>
    </source>
</evidence>
<evidence type="ECO:0008006" key="9">
    <source>
        <dbReference type="Google" id="ProtNLM"/>
    </source>
</evidence>
<dbReference type="AlphaFoldDB" id="A0A2M8KVL9"/>
<evidence type="ECO:0000256" key="3">
    <source>
        <dbReference type="ARBA" id="ARBA00022692"/>
    </source>
</evidence>
<evidence type="ECO:0000256" key="5">
    <source>
        <dbReference type="ARBA" id="ARBA00023136"/>
    </source>
</evidence>